<gene>
    <name evidence="1" type="ORF">GCM10011322_26570</name>
</gene>
<dbReference type="AlphaFoldDB" id="A0A917V4X5"/>
<name>A0A917V4X5_9HYPH</name>
<keyword evidence="1" id="KW-0808">Transferase</keyword>
<evidence type="ECO:0000313" key="2">
    <source>
        <dbReference type="Proteomes" id="UP000600449"/>
    </source>
</evidence>
<comment type="caution">
    <text evidence="1">The sequence shown here is derived from an EMBL/GenBank/DDBJ whole genome shotgun (WGS) entry which is preliminary data.</text>
</comment>
<proteinExistence type="predicted"/>
<keyword evidence="2" id="KW-1185">Reference proteome</keyword>
<protein>
    <submittedName>
        <fullName evidence="1">Glycosyl transferase family 1</fullName>
    </submittedName>
</protein>
<dbReference type="RefSeq" id="WP_188913720.1">
    <property type="nucleotide sequence ID" value="NZ_BMMF01000007.1"/>
</dbReference>
<organism evidence="1 2">
    <name type="scientific">Salinarimonas ramus</name>
    <dbReference type="NCBI Taxonomy" id="690164"/>
    <lineage>
        <taxon>Bacteria</taxon>
        <taxon>Pseudomonadati</taxon>
        <taxon>Pseudomonadota</taxon>
        <taxon>Alphaproteobacteria</taxon>
        <taxon>Hyphomicrobiales</taxon>
        <taxon>Salinarimonadaceae</taxon>
        <taxon>Salinarimonas</taxon>
    </lineage>
</organism>
<sequence>MSTDASLVALFGHDAYDSTVRKRIAGIRDAGRRVIGFTFARRRPEDSRAPEIFWENVALGETRDRNYAKRLPVLAAALPRVLRHARALREARVIYARNIDMMGLAVAAKRLTGSRATLVYEVLDVQRVFLREDAAGRAFRAAERRALREADRLVVSAPAFVARYFEPMQAYRGPWSLLENKIPAARIAAAPARFARTLTHPPLDGPIVIGWFGVLRCARSLVLLEEIAARLGSRVRIVLRGKLAEEDVSRERLAAATARCPNIVYEGPYASPDDLADLYGGVHYTWALDYTDAGANSDWLLPNRLYEGGYFGAPTLAREGTEVGRRVAADDLGLALPEPPVEAVCALVEGCDAPAYVAQRERLLARPPAAFVDEHDTAALLDDLERG</sequence>
<evidence type="ECO:0000313" key="1">
    <source>
        <dbReference type="EMBL" id="GGK38228.1"/>
    </source>
</evidence>
<dbReference type="GO" id="GO:0016757">
    <property type="term" value="F:glycosyltransferase activity"/>
    <property type="evidence" value="ECO:0007669"/>
    <property type="project" value="UniProtKB-ARBA"/>
</dbReference>
<reference evidence="1 2" key="1">
    <citation type="journal article" date="2014" name="Int. J. Syst. Evol. Microbiol.">
        <title>Complete genome sequence of Corynebacterium casei LMG S-19264T (=DSM 44701T), isolated from a smear-ripened cheese.</title>
        <authorList>
            <consortium name="US DOE Joint Genome Institute (JGI-PGF)"/>
            <person name="Walter F."/>
            <person name="Albersmeier A."/>
            <person name="Kalinowski J."/>
            <person name="Ruckert C."/>
        </authorList>
    </citation>
    <scope>NUCLEOTIDE SEQUENCE [LARGE SCALE GENOMIC DNA]</scope>
    <source>
        <strain evidence="1 2">CGMCC 1.9161</strain>
    </source>
</reference>
<dbReference type="Gene3D" id="3.40.50.2000">
    <property type="entry name" value="Glycogen Phosphorylase B"/>
    <property type="match status" value="1"/>
</dbReference>
<dbReference type="EMBL" id="BMMF01000007">
    <property type="protein sequence ID" value="GGK38228.1"/>
    <property type="molecule type" value="Genomic_DNA"/>
</dbReference>
<dbReference type="Proteomes" id="UP000600449">
    <property type="component" value="Unassembled WGS sequence"/>
</dbReference>
<dbReference type="SUPFAM" id="SSF53756">
    <property type="entry name" value="UDP-Glycosyltransferase/glycogen phosphorylase"/>
    <property type="match status" value="1"/>
</dbReference>
<accession>A0A917V4X5</accession>